<reference evidence="1 2" key="1">
    <citation type="submission" date="2015-08" db="EMBL/GenBank/DDBJ databases">
        <title>Next Generation Sequencing and Analysis of the Genome of Puccinia sorghi L Schw, the Causal Agent of Maize Common Rust.</title>
        <authorList>
            <person name="Rochi L."/>
            <person name="Burguener G."/>
            <person name="Darino M."/>
            <person name="Turjanski A."/>
            <person name="Kreff E."/>
            <person name="Dieguez M.J."/>
            <person name="Sacco F."/>
        </authorList>
    </citation>
    <scope>NUCLEOTIDE SEQUENCE [LARGE SCALE GENOMIC DNA]</scope>
    <source>
        <strain evidence="1 2">RO10H11247</strain>
    </source>
</reference>
<keyword evidence="2" id="KW-1185">Reference proteome</keyword>
<dbReference type="VEuPathDB" id="FungiDB:VP01_3164g8"/>
<evidence type="ECO:0000313" key="1">
    <source>
        <dbReference type="EMBL" id="KNZ53694.1"/>
    </source>
</evidence>
<dbReference type="EMBL" id="LAVV01008129">
    <property type="protein sequence ID" value="KNZ53694.1"/>
    <property type="molecule type" value="Genomic_DNA"/>
</dbReference>
<sequence length="81" mass="9239">MVIDAKADGHCGYCVEAHSLGRGEELYMKIHKELHAEINKRREFCCKEYTFANIDQTLACIYPTPSKPVGSKHWMKGPQLN</sequence>
<dbReference type="OrthoDB" id="2507501at2759"/>
<protein>
    <submittedName>
        <fullName evidence="1">Uncharacterized protein</fullName>
    </submittedName>
</protein>
<dbReference type="AlphaFoldDB" id="A0A0L6UYY9"/>
<evidence type="ECO:0000313" key="2">
    <source>
        <dbReference type="Proteomes" id="UP000037035"/>
    </source>
</evidence>
<proteinExistence type="predicted"/>
<gene>
    <name evidence="1" type="ORF">VP01_3164g8</name>
</gene>
<comment type="caution">
    <text evidence="1">The sequence shown here is derived from an EMBL/GenBank/DDBJ whole genome shotgun (WGS) entry which is preliminary data.</text>
</comment>
<organism evidence="1 2">
    <name type="scientific">Puccinia sorghi</name>
    <dbReference type="NCBI Taxonomy" id="27349"/>
    <lineage>
        <taxon>Eukaryota</taxon>
        <taxon>Fungi</taxon>
        <taxon>Dikarya</taxon>
        <taxon>Basidiomycota</taxon>
        <taxon>Pucciniomycotina</taxon>
        <taxon>Pucciniomycetes</taxon>
        <taxon>Pucciniales</taxon>
        <taxon>Pucciniaceae</taxon>
        <taxon>Puccinia</taxon>
    </lineage>
</organism>
<accession>A0A0L6UYY9</accession>
<dbReference type="Proteomes" id="UP000037035">
    <property type="component" value="Unassembled WGS sequence"/>
</dbReference>
<name>A0A0L6UYY9_9BASI</name>